<evidence type="ECO:0000256" key="2">
    <source>
        <dbReference type="ARBA" id="ARBA00007362"/>
    </source>
</evidence>
<evidence type="ECO:0000256" key="1">
    <source>
        <dbReference type="ARBA" id="ARBA00004651"/>
    </source>
</evidence>
<proteinExistence type="inferred from homology"/>
<keyword evidence="3" id="KW-0813">Transport</keyword>
<dbReference type="RefSeq" id="WP_262568328.1">
    <property type="nucleotide sequence ID" value="NZ_JAPFCC010000001.1"/>
</dbReference>
<dbReference type="NCBIfam" id="TIGR00688">
    <property type="entry name" value="rarD"/>
    <property type="match status" value="1"/>
</dbReference>
<reference evidence="10 11" key="1">
    <citation type="submission" date="2022-10" db="EMBL/GenBank/DDBJ databases">
        <title>High-quality genome sequences of two octocoral-associated bacteria, Endozoicomonas euniceicola EF212 and Endozoicomonas gorgoniicola PS125.</title>
        <authorList>
            <person name="Chiou Y.-J."/>
            <person name="Chen Y.-H."/>
        </authorList>
    </citation>
    <scope>NUCLEOTIDE SEQUENCE [LARGE SCALE GENOMIC DNA]</scope>
    <source>
        <strain evidence="10 11">PS125</strain>
    </source>
</reference>
<evidence type="ECO:0000256" key="6">
    <source>
        <dbReference type="ARBA" id="ARBA00022989"/>
    </source>
</evidence>
<keyword evidence="11" id="KW-1185">Reference proteome</keyword>
<evidence type="ECO:0000256" key="8">
    <source>
        <dbReference type="SAM" id="Phobius"/>
    </source>
</evidence>
<dbReference type="InterPro" id="IPR000620">
    <property type="entry name" value="EamA_dom"/>
</dbReference>
<evidence type="ECO:0000313" key="10">
    <source>
        <dbReference type="EMBL" id="MCW7553505.1"/>
    </source>
</evidence>
<evidence type="ECO:0000313" key="11">
    <source>
        <dbReference type="Proteomes" id="UP001209854"/>
    </source>
</evidence>
<keyword evidence="7 8" id="KW-0472">Membrane</keyword>
<dbReference type="InterPro" id="IPR037185">
    <property type="entry name" value="EmrE-like"/>
</dbReference>
<feature type="transmembrane region" description="Helical" evidence="8">
    <location>
        <begin position="179"/>
        <end position="200"/>
    </location>
</feature>
<evidence type="ECO:0000256" key="4">
    <source>
        <dbReference type="ARBA" id="ARBA00022475"/>
    </source>
</evidence>
<feature type="transmembrane region" description="Helical" evidence="8">
    <location>
        <begin position="12"/>
        <end position="32"/>
    </location>
</feature>
<evidence type="ECO:0000259" key="9">
    <source>
        <dbReference type="Pfam" id="PF00892"/>
    </source>
</evidence>
<feature type="transmembrane region" description="Helical" evidence="8">
    <location>
        <begin position="107"/>
        <end position="125"/>
    </location>
</feature>
<dbReference type="SUPFAM" id="SSF103481">
    <property type="entry name" value="Multidrug resistance efflux transporter EmrE"/>
    <property type="match status" value="2"/>
</dbReference>
<feature type="transmembrane region" description="Helical" evidence="8">
    <location>
        <begin position="44"/>
        <end position="65"/>
    </location>
</feature>
<keyword evidence="5 8" id="KW-0812">Transmembrane</keyword>
<evidence type="ECO:0000256" key="3">
    <source>
        <dbReference type="ARBA" id="ARBA00022448"/>
    </source>
</evidence>
<name>A0ABT3MVV1_9GAMM</name>
<comment type="subcellular location">
    <subcellularLocation>
        <location evidence="1">Cell membrane</location>
        <topology evidence="1">Multi-pass membrane protein</topology>
    </subcellularLocation>
</comment>
<gene>
    <name evidence="10" type="primary">rarD</name>
    <name evidence="10" type="ORF">NX722_12895</name>
</gene>
<dbReference type="PANTHER" id="PTHR22911:SF137">
    <property type="entry name" value="SOLUTE CARRIER FAMILY 35 MEMBER G2-RELATED"/>
    <property type="match status" value="1"/>
</dbReference>
<keyword evidence="6 8" id="KW-1133">Transmembrane helix</keyword>
<feature type="transmembrane region" description="Helical" evidence="8">
    <location>
        <begin position="270"/>
        <end position="294"/>
    </location>
</feature>
<dbReference type="EMBL" id="JAPFCC010000001">
    <property type="protein sequence ID" value="MCW7553505.1"/>
    <property type="molecule type" value="Genomic_DNA"/>
</dbReference>
<feature type="transmembrane region" description="Helical" evidence="8">
    <location>
        <begin position="77"/>
        <end position="95"/>
    </location>
</feature>
<feature type="domain" description="EamA" evidence="9">
    <location>
        <begin position="15"/>
        <end position="147"/>
    </location>
</feature>
<dbReference type="PANTHER" id="PTHR22911">
    <property type="entry name" value="ACYL-MALONYL CONDENSING ENZYME-RELATED"/>
    <property type="match status" value="1"/>
</dbReference>
<sequence>MNQISSPSHYQYGRGLTCSVMASILFGLTPWLVQQLYISGNQLFWVRMLTGSLCLMITITLSDQWHDVKKMLSHRRNLLFLIPGTALVGIQWWLFVWAPVNQQTKELALGYFLLPLTLALTGWLFYGEKLSLSQKLASALAVTGVAVELWQQGQLPWVSLVVAGLYPVYFMVRRKVKASVITIMLFEQSIFLPFALYFLLQSSEFTLLVKNTPSLWFLLPLFGIISVCSMLMYVNASSKLPFSLFGLLSYLEPALIFVVAIALLQESFEAAQWVTYGLIWAATLIVVIDLIRLLPHQMNHHKKASKLHTEQI</sequence>
<accession>A0ABT3MVV1</accession>
<keyword evidence="4" id="KW-1003">Cell membrane</keyword>
<dbReference type="InterPro" id="IPR004626">
    <property type="entry name" value="RarD"/>
</dbReference>
<evidence type="ECO:0000256" key="7">
    <source>
        <dbReference type="ARBA" id="ARBA00023136"/>
    </source>
</evidence>
<feature type="transmembrane region" description="Helical" evidence="8">
    <location>
        <begin position="242"/>
        <end position="264"/>
    </location>
</feature>
<comment type="similarity">
    <text evidence="2">Belongs to the EamA transporter family.</text>
</comment>
<dbReference type="Proteomes" id="UP001209854">
    <property type="component" value="Unassembled WGS sequence"/>
</dbReference>
<evidence type="ECO:0000256" key="5">
    <source>
        <dbReference type="ARBA" id="ARBA00022692"/>
    </source>
</evidence>
<protein>
    <submittedName>
        <fullName evidence="10">EamA family transporter RarD</fullName>
    </submittedName>
</protein>
<feature type="transmembrane region" description="Helical" evidence="8">
    <location>
        <begin position="215"/>
        <end position="235"/>
    </location>
</feature>
<dbReference type="Pfam" id="PF00892">
    <property type="entry name" value="EamA"/>
    <property type="match status" value="1"/>
</dbReference>
<comment type="caution">
    <text evidence="10">The sequence shown here is derived from an EMBL/GenBank/DDBJ whole genome shotgun (WGS) entry which is preliminary data.</text>
</comment>
<organism evidence="10 11">
    <name type="scientific">Endozoicomonas gorgoniicola</name>
    <dbReference type="NCBI Taxonomy" id="1234144"/>
    <lineage>
        <taxon>Bacteria</taxon>
        <taxon>Pseudomonadati</taxon>
        <taxon>Pseudomonadota</taxon>
        <taxon>Gammaproteobacteria</taxon>
        <taxon>Oceanospirillales</taxon>
        <taxon>Endozoicomonadaceae</taxon>
        <taxon>Endozoicomonas</taxon>
    </lineage>
</organism>